<dbReference type="PANTHER" id="PTHR30466">
    <property type="entry name" value="FLAVIN REDUCTASE"/>
    <property type="match status" value="1"/>
</dbReference>
<dbReference type="InterPro" id="IPR012349">
    <property type="entry name" value="Split_barrel_FMN-bd"/>
</dbReference>
<sequence length="160" mass="17229">MSEFDAFTAPLDYPMYVVTTAAGEERAGCLVGFASQCSIKPPRFVVWLSKKNHTYRVAVRATHAAVHLLGPDQRDLAELFGSRTGDEIDKFSHVGCDPGPAGVPVLRDARAWFVGPLGERADWGDHVGFLLTPEQTSASEEVDALITLKDVLGLAPGHPA</sequence>
<dbReference type="Proteomes" id="UP000641932">
    <property type="component" value="Unassembled WGS sequence"/>
</dbReference>
<keyword evidence="4" id="KW-1185">Reference proteome</keyword>
<feature type="domain" description="Flavin reductase like" evidence="2">
    <location>
        <begin position="11"/>
        <end position="154"/>
    </location>
</feature>
<dbReference type="GO" id="GO:0010181">
    <property type="term" value="F:FMN binding"/>
    <property type="evidence" value="ECO:0007669"/>
    <property type="project" value="InterPro"/>
</dbReference>
<evidence type="ECO:0000256" key="1">
    <source>
        <dbReference type="ARBA" id="ARBA00023002"/>
    </source>
</evidence>
<dbReference type="EMBL" id="BMMS01000035">
    <property type="protein sequence ID" value="GGO97941.1"/>
    <property type="molecule type" value="Genomic_DNA"/>
</dbReference>
<dbReference type="PANTHER" id="PTHR30466:SF15">
    <property type="entry name" value="POSSIBLE OXIDOREDUCTASE"/>
    <property type="match status" value="1"/>
</dbReference>
<dbReference type="Pfam" id="PF01613">
    <property type="entry name" value="Flavin_Reduct"/>
    <property type="match status" value="1"/>
</dbReference>
<dbReference type="SUPFAM" id="SSF50475">
    <property type="entry name" value="FMN-binding split barrel"/>
    <property type="match status" value="1"/>
</dbReference>
<proteinExistence type="predicted"/>
<dbReference type="GO" id="GO:0042602">
    <property type="term" value="F:riboflavin reductase (NADPH) activity"/>
    <property type="evidence" value="ECO:0007669"/>
    <property type="project" value="TreeGrafter"/>
</dbReference>
<dbReference type="SMART" id="SM00903">
    <property type="entry name" value="Flavin_Reduct"/>
    <property type="match status" value="1"/>
</dbReference>
<dbReference type="InterPro" id="IPR002563">
    <property type="entry name" value="Flavin_Rdtase-like_dom"/>
</dbReference>
<evidence type="ECO:0000259" key="2">
    <source>
        <dbReference type="SMART" id="SM00903"/>
    </source>
</evidence>
<reference evidence="3" key="2">
    <citation type="submission" date="2020-09" db="EMBL/GenBank/DDBJ databases">
        <authorList>
            <person name="Sun Q."/>
            <person name="Zhou Y."/>
        </authorList>
    </citation>
    <scope>NUCLEOTIDE SEQUENCE</scope>
    <source>
        <strain evidence="3">CGMCC 4.7201</strain>
    </source>
</reference>
<evidence type="ECO:0000313" key="3">
    <source>
        <dbReference type="EMBL" id="GGO97941.1"/>
    </source>
</evidence>
<organism evidence="3 4">
    <name type="scientific">Wenjunlia tyrosinilytica</name>
    <dbReference type="NCBI Taxonomy" id="1544741"/>
    <lineage>
        <taxon>Bacteria</taxon>
        <taxon>Bacillati</taxon>
        <taxon>Actinomycetota</taxon>
        <taxon>Actinomycetes</taxon>
        <taxon>Kitasatosporales</taxon>
        <taxon>Streptomycetaceae</taxon>
        <taxon>Wenjunlia</taxon>
    </lineage>
</organism>
<gene>
    <name evidence="3" type="ORF">GCM10012280_60910</name>
</gene>
<reference evidence="3" key="1">
    <citation type="journal article" date="2014" name="Int. J. Syst. Evol. Microbiol.">
        <title>Complete genome sequence of Corynebacterium casei LMG S-19264T (=DSM 44701T), isolated from a smear-ripened cheese.</title>
        <authorList>
            <consortium name="US DOE Joint Genome Institute (JGI-PGF)"/>
            <person name="Walter F."/>
            <person name="Albersmeier A."/>
            <person name="Kalinowski J."/>
            <person name="Ruckert C."/>
        </authorList>
    </citation>
    <scope>NUCLEOTIDE SEQUENCE</scope>
    <source>
        <strain evidence="3">CGMCC 4.7201</strain>
    </source>
</reference>
<name>A0A918E1Z8_9ACTN</name>
<keyword evidence="1" id="KW-0560">Oxidoreductase</keyword>
<protein>
    <submittedName>
        <fullName evidence="3">Oxidoreductase</fullName>
    </submittedName>
</protein>
<dbReference type="InterPro" id="IPR050268">
    <property type="entry name" value="NADH-dep_flavin_reductase"/>
</dbReference>
<accession>A0A918E1Z8</accession>
<dbReference type="AlphaFoldDB" id="A0A918E1Z8"/>
<evidence type="ECO:0000313" key="4">
    <source>
        <dbReference type="Proteomes" id="UP000641932"/>
    </source>
</evidence>
<dbReference type="Gene3D" id="2.30.110.10">
    <property type="entry name" value="Electron Transport, Fmn-binding Protein, Chain A"/>
    <property type="match status" value="1"/>
</dbReference>
<dbReference type="RefSeq" id="WP_229698877.1">
    <property type="nucleotide sequence ID" value="NZ_BMMS01000035.1"/>
</dbReference>
<comment type="caution">
    <text evidence="3">The sequence shown here is derived from an EMBL/GenBank/DDBJ whole genome shotgun (WGS) entry which is preliminary data.</text>
</comment>